<accession>Q0USS0</accession>
<sequence length="673" mass="75047">MATTASKDVEKGDYFKNFFAQSLRDAPAFRDETSQVFGKITQMMSGTEELYIFAVTCDNDTKFCRKQSYYAHMGDDRRTMNFCDRFFATDGDIKATNDRAKECDSMTLREAHRSKAALLVHETTHTRYAMLYEDPTDKYARSLDYAYGFAACYQLARGLFDRGCTVYKNDKNPLCGNTEGKDGLCDEKRSGTNADSYALTAAGIYFSDKCNKAIPLPPLPGPLFTFEPTPTLPPATPAASEGTSVVSGTPIPEVLRRRDQIEAPYARADCPIYDDTIFDDPRQEIVGYVHFGDSYGAGMGTGTTSGDACRVGENNFGDLLYKSWNDKGIPYERKVCSGDTIKGLNRQIDEWVDSNGTNVGTVSIGGNDVGFSDLVYDCIITPNTARWGSTMRALCTDVEKKARDMMSDQGSDGMKSKLKAAYRRILKKSGRSDFRLYVTSYVEFFNTATTDCDKSTFHYWWAGYNPSSDPFFNRIVYLKQDLRVEIDDLVKDLNKVIESAVTEANKEHGGYQINFVDVNARFNAHRWCEQGDWHEPAPEVDSTWLFLSGWPDVSIEGSSVNTAAIETAEIKQIIDAGRIPLPDADCRKTLDSDADPYLRSLCYYAEAVAESSNGTEATYLAEANAQIESKNVTSQHIGWFTPTRQVKTFHPRSPGMVAYKDAIVESIEQVGQV</sequence>
<protein>
    <recommendedName>
        <fullName evidence="3">SGNH hydrolase-type esterase domain-containing protein</fullName>
    </recommendedName>
</protein>
<evidence type="ECO:0000313" key="2">
    <source>
        <dbReference type="Proteomes" id="UP000001055"/>
    </source>
</evidence>
<dbReference type="InterPro" id="IPR024079">
    <property type="entry name" value="MetalloPept_cat_dom_sf"/>
</dbReference>
<dbReference type="CDD" id="cd01823">
    <property type="entry name" value="SEST_like"/>
    <property type="match status" value="1"/>
</dbReference>
<dbReference type="SUPFAM" id="SSF55486">
    <property type="entry name" value="Metalloproteases ('zincins'), catalytic domain"/>
    <property type="match status" value="1"/>
</dbReference>
<dbReference type="GO" id="GO:0016787">
    <property type="term" value="F:hydrolase activity"/>
    <property type="evidence" value="ECO:0000318"/>
    <property type="project" value="GO_Central"/>
</dbReference>
<dbReference type="Gene3D" id="3.40.390.10">
    <property type="entry name" value="Collagenase (Catalytic Domain)"/>
    <property type="match status" value="1"/>
</dbReference>
<dbReference type="Gene3D" id="3.40.50.1110">
    <property type="entry name" value="SGNH hydrolase"/>
    <property type="match status" value="1"/>
</dbReference>
<dbReference type="GO" id="GO:0008237">
    <property type="term" value="F:metallopeptidase activity"/>
    <property type="evidence" value="ECO:0007669"/>
    <property type="project" value="InterPro"/>
</dbReference>
<dbReference type="KEGG" id="pno:SNOG_05194"/>
<dbReference type="VEuPathDB" id="FungiDB:JI435_051940"/>
<reference evidence="2" key="1">
    <citation type="journal article" date="2007" name="Plant Cell">
        <title>Dothideomycete-plant interactions illuminated by genome sequencing and EST analysis of the wheat pathogen Stagonospora nodorum.</title>
        <authorList>
            <person name="Hane J.K."/>
            <person name="Lowe R.G."/>
            <person name="Solomon P.S."/>
            <person name="Tan K.C."/>
            <person name="Schoch C.L."/>
            <person name="Spatafora J.W."/>
            <person name="Crous P.W."/>
            <person name="Kodira C."/>
            <person name="Birren B.W."/>
            <person name="Galagan J.E."/>
            <person name="Torriani S.F."/>
            <person name="McDonald B.A."/>
            <person name="Oliver R.P."/>
        </authorList>
    </citation>
    <scope>NUCLEOTIDE SEQUENCE [LARGE SCALE GENOMIC DNA]</scope>
    <source>
        <strain evidence="2">SN15 / ATCC MYA-4574 / FGSC 10173</strain>
    </source>
</reference>
<gene>
    <name evidence="1" type="ORF">SNOG_05194</name>
</gene>
<organism evidence="1 2">
    <name type="scientific">Phaeosphaeria nodorum (strain SN15 / ATCC MYA-4574 / FGSC 10173)</name>
    <name type="common">Glume blotch fungus</name>
    <name type="synonym">Parastagonospora nodorum</name>
    <dbReference type="NCBI Taxonomy" id="321614"/>
    <lineage>
        <taxon>Eukaryota</taxon>
        <taxon>Fungi</taxon>
        <taxon>Dikarya</taxon>
        <taxon>Ascomycota</taxon>
        <taxon>Pezizomycotina</taxon>
        <taxon>Dothideomycetes</taxon>
        <taxon>Pleosporomycetidae</taxon>
        <taxon>Pleosporales</taxon>
        <taxon>Pleosporineae</taxon>
        <taxon>Phaeosphaeriaceae</taxon>
        <taxon>Parastagonospora</taxon>
    </lineage>
</organism>
<dbReference type="PANTHER" id="PTHR37981">
    <property type="entry name" value="LIPASE 2"/>
    <property type="match status" value="1"/>
</dbReference>
<proteinExistence type="predicted"/>
<dbReference type="SUPFAM" id="SSF52266">
    <property type="entry name" value="SGNH hydrolase"/>
    <property type="match status" value="1"/>
</dbReference>
<dbReference type="GO" id="GO:0016788">
    <property type="term" value="F:hydrolase activity, acting on ester bonds"/>
    <property type="evidence" value="ECO:0007669"/>
    <property type="project" value="InterPro"/>
</dbReference>
<evidence type="ECO:0008006" key="3">
    <source>
        <dbReference type="Google" id="ProtNLM"/>
    </source>
</evidence>
<dbReference type="InterPro" id="IPR001087">
    <property type="entry name" value="GDSL"/>
</dbReference>
<dbReference type="Pfam" id="PF00657">
    <property type="entry name" value="Lipase_GDSL"/>
    <property type="match status" value="1"/>
</dbReference>
<evidence type="ECO:0000313" key="1">
    <source>
        <dbReference type="EMBL" id="EAT87585.2"/>
    </source>
</evidence>
<dbReference type="RefSeq" id="XP_001795603.1">
    <property type="nucleotide sequence ID" value="XM_001795551.1"/>
</dbReference>
<dbReference type="EMBL" id="CH445331">
    <property type="protein sequence ID" value="EAT87585.2"/>
    <property type="molecule type" value="Genomic_DNA"/>
</dbReference>
<name>Q0USS0_PHANO</name>
<dbReference type="InterPro" id="IPR036514">
    <property type="entry name" value="SGNH_hydro_sf"/>
</dbReference>
<dbReference type="InterPro" id="IPR037460">
    <property type="entry name" value="SEST-like"/>
</dbReference>
<dbReference type="PANTHER" id="PTHR37981:SF1">
    <property type="entry name" value="SGNH HYDROLASE-TYPE ESTERASE DOMAIN-CONTAINING PROTEIN"/>
    <property type="match status" value="1"/>
</dbReference>
<dbReference type="GeneID" id="5972478"/>
<dbReference type="AlphaFoldDB" id="Q0USS0"/>
<dbReference type="Proteomes" id="UP000001055">
    <property type="component" value="Unassembled WGS sequence"/>
</dbReference>
<dbReference type="GO" id="GO:0006629">
    <property type="term" value="P:lipid metabolic process"/>
    <property type="evidence" value="ECO:0000318"/>
    <property type="project" value="GO_Central"/>
</dbReference>
<dbReference type="InParanoid" id="Q0USS0"/>